<protein>
    <recommendedName>
        <fullName evidence="3">Beta-lactamase-related domain-containing protein</fullName>
    </recommendedName>
</protein>
<evidence type="ECO:0000256" key="1">
    <source>
        <dbReference type="SAM" id="MobiDB-lite"/>
    </source>
</evidence>
<comment type="caution">
    <text evidence="4">The sequence shown here is derived from an EMBL/GenBank/DDBJ whole genome shotgun (WGS) entry which is preliminary data.</text>
</comment>
<organism evidence="4 5">
    <name type="scientific">Kitasatospora indigofera</name>
    <dbReference type="NCBI Taxonomy" id="67307"/>
    <lineage>
        <taxon>Bacteria</taxon>
        <taxon>Bacillati</taxon>
        <taxon>Actinomycetota</taxon>
        <taxon>Actinomycetes</taxon>
        <taxon>Kitasatosporales</taxon>
        <taxon>Streptomycetaceae</taxon>
        <taxon>Kitasatospora</taxon>
    </lineage>
</organism>
<dbReference type="InterPro" id="IPR001466">
    <property type="entry name" value="Beta-lactam-related"/>
</dbReference>
<dbReference type="Pfam" id="PF00144">
    <property type="entry name" value="Beta-lactamase"/>
    <property type="match status" value="1"/>
</dbReference>
<evidence type="ECO:0000256" key="2">
    <source>
        <dbReference type="SAM" id="SignalP"/>
    </source>
</evidence>
<gene>
    <name evidence="4" type="ORF">GCM10018781_63040</name>
</gene>
<accession>A0A919GAJ2</accession>
<dbReference type="AlphaFoldDB" id="A0A919GAJ2"/>
<name>A0A919GAJ2_9ACTN</name>
<dbReference type="InterPro" id="IPR012338">
    <property type="entry name" value="Beta-lactam/transpept-like"/>
</dbReference>
<keyword evidence="2" id="KW-0732">Signal</keyword>
<reference evidence="4" key="2">
    <citation type="submission" date="2020-09" db="EMBL/GenBank/DDBJ databases">
        <authorList>
            <person name="Sun Q."/>
            <person name="Ohkuma M."/>
        </authorList>
    </citation>
    <scope>NUCLEOTIDE SEQUENCE</scope>
    <source>
        <strain evidence="4">JCM 4646</strain>
    </source>
</reference>
<dbReference type="SUPFAM" id="SSF56601">
    <property type="entry name" value="beta-lactamase/transpeptidase-like"/>
    <property type="match status" value="1"/>
</dbReference>
<dbReference type="PANTHER" id="PTHR46825">
    <property type="entry name" value="D-ALANYL-D-ALANINE-CARBOXYPEPTIDASE/ENDOPEPTIDASE AMPH"/>
    <property type="match status" value="1"/>
</dbReference>
<dbReference type="Proteomes" id="UP000617734">
    <property type="component" value="Unassembled WGS sequence"/>
</dbReference>
<feature type="chain" id="PRO_5036836049" description="Beta-lactamase-related domain-containing protein" evidence="2">
    <location>
        <begin position="47"/>
        <end position="443"/>
    </location>
</feature>
<evidence type="ECO:0000259" key="3">
    <source>
        <dbReference type="Pfam" id="PF00144"/>
    </source>
</evidence>
<feature type="signal peptide" evidence="2">
    <location>
        <begin position="1"/>
        <end position="46"/>
    </location>
</feature>
<dbReference type="GeneID" id="95356607"/>
<reference evidence="4" key="1">
    <citation type="journal article" date="2014" name="Int. J. Syst. Evol. Microbiol.">
        <title>Complete genome sequence of Corynebacterium casei LMG S-19264T (=DSM 44701T), isolated from a smear-ripened cheese.</title>
        <authorList>
            <consortium name="US DOE Joint Genome Institute (JGI-PGF)"/>
            <person name="Walter F."/>
            <person name="Albersmeier A."/>
            <person name="Kalinowski J."/>
            <person name="Ruckert C."/>
        </authorList>
    </citation>
    <scope>NUCLEOTIDE SEQUENCE</scope>
    <source>
        <strain evidence="4">JCM 4646</strain>
    </source>
</reference>
<keyword evidence="5" id="KW-1185">Reference proteome</keyword>
<dbReference type="RefSeq" id="WP_190214316.1">
    <property type="nucleotide sequence ID" value="NZ_BNBO01000050.1"/>
</dbReference>
<feature type="region of interest" description="Disordered" evidence="1">
    <location>
        <begin position="1"/>
        <end position="20"/>
    </location>
</feature>
<dbReference type="PANTHER" id="PTHR46825:SF7">
    <property type="entry name" value="D-ALANYL-D-ALANINE CARBOXYPEPTIDASE"/>
    <property type="match status" value="1"/>
</dbReference>
<evidence type="ECO:0000313" key="4">
    <source>
        <dbReference type="EMBL" id="GHH81122.1"/>
    </source>
</evidence>
<sequence length="443" mass="46511">MPDVQSSDPRAGRARRTGTGRAAARRIAAGVLAGAALLAFAPTASAAGLPPGPGDPAAAGARHGDSAALDRALDALVTDAGVSAALGEVRDHGRAVWRGASGRADLDTGAAARPDGRFRIGSVTKTFVSTVVLQLVAEGRVKLDEPIERYLPGAVRGGEGITVRQLLNHTSGLHDYLADPSVYFHDEADLDSWLTTGRWTTYRPQQLLDIANRYAPDFPPGRQWSYSNTNYVVIGMMIEKITGRTWNQEVERRIIRPLGLDRTTMPAGSTTIPGRYAHGYLKRASGERVDVSELNPSVAYAAGAGISTTDDLARFNAALLGGRLLRPAQLKEMMTTVPVDEDGRYGYGLGLTRQTLPCGDFWGHDGGIAGYATFLLGDAAGRHQVALSVNPYQGGDPDRAAAALDAALVKTACGPDTPVPPAPKAPAAPGARAQALTAVPGLR</sequence>
<evidence type="ECO:0000313" key="5">
    <source>
        <dbReference type="Proteomes" id="UP000617734"/>
    </source>
</evidence>
<proteinExistence type="predicted"/>
<dbReference type="InterPro" id="IPR050491">
    <property type="entry name" value="AmpC-like"/>
</dbReference>
<feature type="domain" description="Beta-lactamase-related" evidence="3">
    <location>
        <begin position="69"/>
        <end position="407"/>
    </location>
</feature>
<dbReference type="EMBL" id="BNBO01000050">
    <property type="protein sequence ID" value="GHH81122.1"/>
    <property type="molecule type" value="Genomic_DNA"/>
</dbReference>
<dbReference type="Gene3D" id="3.40.710.10">
    <property type="entry name" value="DD-peptidase/beta-lactamase superfamily"/>
    <property type="match status" value="1"/>
</dbReference>